<dbReference type="CDD" id="cd03378">
    <property type="entry name" value="beta_CA_cladeC"/>
    <property type="match status" value="1"/>
</dbReference>
<comment type="cofactor">
    <cofactor evidence="7">
        <name>Zn(2+)</name>
        <dbReference type="ChEBI" id="CHEBI:29105"/>
    </cofactor>
    <text evidence="7">Binds 1 zinc ion per subunit.</text>
</comment>
<dbReference type="GO" id="GO:0004089">
    <property type="term" value="F:carbonate dehydratase activity"/>
    <property type="evidence" value="ECO:0007669"/>
    <property type="project" value="UniProtKB-UniRule"/>
</dbReference>
<evidence type="ECO:0000256" key="3">
    <source>
        <dbReference type="ARBA" id="ARBA00022723"/>
    </source>
</evidence>
<dbReference type="Pfam" id="PF00484">
    <property type="entry name" value="Pro_CA"/>
    <property type="match status" value="1"/>
</dbReference>
<proteinExistence type="inferred from homology"/>
<keyword evidence="9" id="KW-1133">Transmembrane helix</keyword>
<dbReference type="SMART" id="SM00947">
    <property type="entry name" value="Pro_CA"/>
    <property type="match status" value="1"/>
</dbReference>
<evidence type="ECO:0000313" key="10">
    <source>
        <dbReference type="EMBL" id="SMD42232.1"/>
    </source>
</evidence>
<accession>A0A1W2H0S2</accession>
<dbReference type="PANTHER" id="PTHR11002">
    <property type="entry name" value="CARBONIC ANHYDRASE"/>
    <property type="match status" value="1"/>
</dbReference>
<feature type="binding site" evidence="7">
    <location>
        <position position="85"/>
    </location>
    <ligand>
        <name>Zn(2+)</name>
        <dbReference type="ChEBI" id="CHEBI:29105"/>
    </ligand>
</feature>
<dbReference type="PROSITE" id="PS00705">
    <property type="entry name" value="PROK_CO2_ANHYDRASE_2"/>
    <property type="match status" value="1"/>
</dbReference>
<keyword evidence="11" id="KW-1185">Reference proteome</keyword>
<dbReference type="SUPFAM" id="SSF53056">
    <property type="entry name" value="beta-carbonic anhydrase, cab"/>
    <property type="match status" value="1"/>
</dbReference>
<reference evidence="11" key="1">
    <citation type="submission" date="2017-04" db="EMBL/GenBank/DDBJ databases">
        <authorList>
            <person name="Varghese N."/>
            <person name="Submissions S."/>
        </authorList>
    </citation>
    <scope>NUCLEOTIDE SEQUENCE [LARGE SCALE GENOMIC DNA]</scope>
    <source>
        <strain evidence="11">DSM 16537</strain>
    </source>
</reference>
<evidence type="ECO:0000256" key="4">
    <source>
        <dbReference type="ARBA" id="ARBA00022833"/>
    </source>
</evidence>
<keyword evidence="9" id="KW-0472">Membrane</keyword>
<sequence>MIRLTKEYTKLIWLLPIGIVLLLFGYNNIEKVPHTEDIPKEQLLDFLMDGNERFAEDHPIHPDQTLERLRELNKGQHPVAAIVSCSDSRVPPELIFDQGLGDLFVIRNAGNIVGDHEIGSLEYAIEYLEVPLIIILGHTNCGAIGAFVDHDHDHSHIYSDYVQKIIDFIDAEEEEKSLPRDIPNFFEKAVEANVLHGIHALKNSLPHVDSLVAEKKLKIVGAIYDMETGKVRVLKED</sequence>
<feature type="binding site" evidence="7">
    <location>
        <position position="138"/>
    </location>
    <ligand>
        <name>Zn(2+)</name>
        <dbReference type="ChEBI" id="CHEBI:29105"/>
    </ligand>
</feature>
<evidence type="ECO:0000256" key="6">
    <source>
        <dbReference type="ARBA" id="ARBA00048348"/>
    </source>
</evidence>
<keyword evidence="4 7" id="KW-0862">Zinc</keyword>
<dbReference type="RefSeq" id="WP_084119063.1">
    <property type="nucleotide sequence ID" value="NZ_LT838813.1"/>
</dbReference>
<dbReference type="Gene3D" id="3.40.1050.10">
    <property type="entry name" value="Carbonic anhydrase"/>
    <property type="match status" value="1"/>
</dbReference>
<dbReference type="PROSITE" id="PS00704">
    <property type="entry name" value="PROK_CO2_ANHYDRASE_1"/>
    <property type="match status" value="1"/>
</dbReference>
<comment type="catalytic activity">
    <reaction evidence="6 8">
        <text>hydrogencarbonate + H(+) = CO2 + H2O</text>
        <dbReference type="Rhea" id="RHEA:10748"/>
        <dbReference type="ChEBI" id="CHEBI:15377"/>
        <dbReference type="ChEBI" id="CHEBI:15378"/>
        <dbReference type="ChEBI" id="CHEBI:16526"/>
        <dbReference type="ChEBI" id="CHEBI:17544"/>
        <dbReference type="EC" id="4.2.1.1"/>
    </reaction>
</comment>
<dbReference type="GO" id="GO:0008270">
    <property type="term" value="F:zinc ion binding"/>
    <property type="evidence" value="ECO:0007669"/>
    <property type="project" value="UniProtKB-UniRule"/>
</dbReference>
<organism evidence="10 11">
    <name type="scientific">Aquiflexum balticum DSM 16537</name>
    <dbReference type="NCBI Taxonomy" id="758820"/>
    <lineage>
        <taxon>Bacteria</taxon>
        <taxon>Pseudomonadati</taxon>
        <taxon>Bacteroidota</taxon>
        <taxon>Cytophagia</taxon>
        <taxon>Cytophagales</taxon>
        <taxon>Cyclobacteriaceae</taxon>
        <taxon>Aquiflexum</taxon>
    </lineage>
</organism>
<protein>
    <recommendedName>
        <fullName evidence="2 8">Carbonic anhydrase</fullName>
        <ecNumber evidence="2 8">4.2.1.1</ecNumber>
    </recommendedName>
    <alternativeName>
        <fullName evidence="8">Carbonate dehydratase</fullName>
    </alternativeName>
</protein>
<evidence type="ECO:0000256" key="5">
    <source>
        <dbReference type="ARBA" id="ARBA00023239"/>
    </source>
</evidence>
<name>A0A1W2H0S2_9BACT</name>
<evidence type="ECO:0000313" key="11">
    <source>
        <dbReference type="Proteomes" id="UP000192333"/>
    </source>
</evidence>
<feature type="transmembrane region" description="Helical" evidence="9">
    <location>
        <begin position="12"/>
        <end position="29"/>
    </location>
</feature>
<dbReference type="GO" id="GO:0015976">
    <property type="term" value="P:carbon utilization"/>
    <property type="evidence" value="ECO:0007669"/>
    <property type="project" value="InterPro"/>
</dbReference>
<evidence type="ECO:0000256" key="1">
    <source>
        <dbReference type="ARBA" id="ARBA00006217"/>
    </source>
</evidence>
<dbReference type="EMBL" id="LT838813">
    <property type="protein sequence ID" value="SMD42232.1"/>
    <property type="molecule type" value="Genomic_DNA"/>
</dbReference>
<evidence type="ECO:0000256" key="2">
    <source>
        <dbReference type="ARBA" id="ARBA00012925"/>
    </source>
</evidence>
<evidence type="ECO:0000256" key="9">
    <source>
        <dbReference type="SAM" id="Phobius"/>
    </source>
</evidence>
<dbReference type="InterPro" id="IPR015892">
    <property type="entry name" value="Carbonic_anhydrase_CS"/>
</dbReference>
<dbReference type="EC" id="4.2.1.1" evidence="2 8"/>
<dbReference type="InterPro" id="IPR001765">
    <property type="entry name" value="Carbonic_anhydrase"/>
</dbReference>
<dbReference type="STRING" id="758820.SAMN00777080_0772"/>
<feature type="binding site" evidence="7">
    <location>
        <position position="141"/>
    </location>
    <ligand>
        <name>Zn(2+)</name>
        <dbReference type="ChEBI" id="CHEBI:29105"/>
    </ligand>
</feature>
<keyword evidence="3 7" id="KW-0479">Metal-binding</keyword>
<keyword evidence="9" id="KW-0812">Transmembrane</keyword>
<gene>
    <name evidence="10" type="ORF">SAMN00777080_0772</name>
</gene>
<feature type="binding site" evidence="7">
    <location>
        <position position="87"/>
    </location>
    <ligand>
        <name>Zn(2+)</name>
        <dbReference type="ChEBI" id="CHEBI:29105"/>
    </ligand>
</feature>
<dbReference type="AlphaFoldDB" id="A0A1W2H0S2"/>
<evidence type="ECO:0000256" key="8">
    <source>
        <dbReference type="RuleBase" id="RU003956"/>
    </source>
</evidence>
<dbReference type="OrthoDB" id="9797527at2"/>
<dbReference type="InterPro" id="IPR036874">
    <property type="entry name" value="Carbonic_anhydrase_sf"/>
</dbReference>
<dbReference type="PANTHER" id="PTHR11002:SF76">
    <property type="entry name" value="CARBONIC ANHYDRASE"/>
    <property type="match status" value="1"/>
</dbReference>
<keyword evidence="5 8" id="KW-0456">Lyase</keyword>
<comment type="function">
    <text evidence="8">Reversible hydration of carbon dioxide.</text>
</comment>
<comment type="similarity">
    <text evidence="1 8">Belongs to the beta-class carbonic anhydrase family.</text>
</comment>
<dbReference type="Proteomes" id="UP000192333">
    <property type="component" value="Chromosome I"/>
</dbReference>
<evidence type="ECO:0000256" key="7">
    <source>
        <dbReference type="PIRSR" id="PIRSR601765-1"/>
    </source>
</evidence>